<feature type="compositionally biased region" description="Polar residues" evidence="1">
    <location>
        <begin position="45"/>
        <end position="63"/>
    </location>
</feature>
<sequence>MEINNNLSSSSSIYMQLAQKRAQLSSIDRQEISKSTQDSYDKLNESNSTYDKQEYQGSLDVSNSVNELGSADAQISRSANLNRMLLQSIGENYEN</sequence>
<proteinExistence type="predicted"/>
<dbReference type="OrthoDB" id="9812722at2"/>
<evidence type="ECO:0000313" key="2">
    <source>
        <dbReference type="EMBL" id="TLP35883.1"/>
    </source>
</evidence>
<evidence type="ECO:0000313" key="3">
    <source>
        <dbReference type="Proteomes" id="UP000308901"/>
    </source>
</evidence>
<keyword evidence="3" id="KW-1185">Reference proteome</keyword>
<reference evidence="2 3" key="1">
    <citation type="submission" date="2019-05" db="EMBL/GenBank/DDBJ databases">
        <title>Arcobacter sp. nov., isolated from sea sediment.</title>
        <authorList>
            <person name="Kim W."/>
        </authorList>
    </citation>
    <scope>NUCLEOTIDE SEQUENCE [LARGE SCALE GENOMIC DNA]</scope>
    <source>
        <strain evidence="2 3">CAU 1517</strain>
    </source>
</reference>
<dbReference type="Proteomes" id="UP000308901">
    <property type="component" value="Unassembled WGS sequence"/>
</dbReference>
<protein>
    <submittedName>
        <fullName evidence="2">Uncharacterized protein</fullName>
    </submittedName>
</protein>
<feature type="compositionally biased region" description="Polar residues" evidence="1">
    <location>
        <begin position="25"/>
        <end position="38"/>
    </location>
</feature>
<organism evidence="2 3">
    <name type="scientific">Arcobacter arenosus</name>
    <dbReference type="NCBI Taxonomy" id="2576037"/>
    <lineage>
        <taxon>Bacteria</taxon>
        <taxon>Pseudomonadati</taxon>
        <taxon>Campylobacterota</taxon>
        <taxon>Epsilonproteobacteria</taxon>
        <taxon>Campylobacterales</taxon>
        <taxon>Arcobacteraceae</taxon>
        <taxon>Arcobacter</taxon>
    </lineage>
</organism>
<gene>
    <name evidence="2" type="ORF">FDK22_14625</name>
</gene>
<name>A0A5R8XYE4_9BACT</name>
<feature type="region of interest" description="Disordered" evidence="1">
    <location>
        <begin position="25"/>
        <end position="63"/>
    </location>
</feature>
<dbReference type="RefSeq" id="WP_138153729.1">
    <property type="nucleotide sequence ID" value="NZ_CBDDKQ010000004.1"/>
</dbReference>
<dbReference type="EMBL" id="VANU01000007">
    <property type="protein sequence ID" value="TLP35883.1"/>
    <property type="molecule type" value="Genomic_DNA"/>
</dbReference>
<accession>A0A5R8XYE4</accession>
<dbReference type="AlphaFoldDB" id="A0A5R8XYE4"/>
<comment type="caution">
    <text evidence="2">The sequence shown here is derived from an EMBL/GenBank/DDBJ whole genome shotgun (WGS) entry which is preliminary data.</text>
</comment>
<evidence type="ECO:0000256" key="1">
    <source>
        <dbReference type="SAM" id="MobiDB-lite"/>
    </source>
</evidence>